<evidence type="ECO:0000313" key="8">
    <source>
        <dbReference type="EMBL" id="THU64319.1"/>
    </source>
</evidence>
<feature type="modified residue" description="4-aspartylphosphate" evidence="5">
    <location>
        <position position="77"/>
    </location>
</feature>
<dbReference type="NCBIfam" id="TIGR01557">
    <property type="entry name" value="myb_SHAQKYF"/>
    <property type="match status" value="1"/>
</dbReference>
<dbReference type="Gene3D" id="3.40.50.2300">
    <property type="match status" value="1"/>
</dbReference>
<evidence type="ECO:0000256" key="6">
    <source>
        <dbReference type="SAM" id="MobiDB-lite"/>
    </source>
</evidence>
<protein>
    <recommendedName>
        <fullName evidence="7">Response regulatory domain-containing protein</fullName>
    </recommendedName>
</protein>
<evidence type="ECO:0000256" key="3">
    <source>
        <dbReference type="ARBA" id="ARBA00023163"/>
    </source>
</evidence>
<dbReference type="InterPro" id="IPR011006">
    <property type="entry name" value="CheY-like_superfamily"/>
</dbReference>
<organism evidence="8 9">
    <name type="scientific">Musa balbisiana</name>
    <name type="common">Banana</name>
    <dbReference type="NCBI Taxonomy" id="52838"/>
    <lineage>
        <taxon>Eukaryota</taxon>
        <taxon>Viridiplantae</taxon>
        <taxon>Streptophyta</taxon>
        <taxon>Embryophyta</taxon>
        <taxon>Tracheophyta</taxon>
        <taxon>Spermatophyta</taxon>
        <taxon>Magnoliopsida</taxon>
        <taxon>Liliopsida</taxon>
        <taxon>Zingiberales</taxon>
        <taxon>Musaceae</taxon>
        <taxon>Musa</taxon>
    </lineage>
</organism>
<keyword evidence="5" id="KW-0597">Phosphoprotein</keyword>
<dbReference type="STRING" id="52838.A0A4S8JQH8"/>
<evidence type="ECO:0000259" key="7">
    <source>
        <dbReference type="PROSITE" id="PS50110"/>
    </source>
</evidence>
<dbReference type="PANTHER" id="PTHR43874:SF19">
    <property type="entry name" value="RESPONSE REGULATOR 23-RELATED"/>
    <property type="match status" value="1"/>
</dbReference>
<dbReference type="SUPFAM" id="SSF52172">
    <property type="entry name" value="CheY-like"/>
    <property type="match status" value="1"/>
</dbReference>
<keyword evidence="9" id="KW-1185">Reference proteome</keyword>
<dbReference type="Gene3D" id="1.10.10.60">
    <property type="entry name" value="Homeodomain-like"/>
    <property type="match status" value="1"/>
</dbReference>
<dbReference type="Pfam" id="PF00072">
    <property type="entry name" value="Response_reg"/>
    <property type="match status" value="1"/>
</dbReference>
<evidence type="ECO:0000256" key="2">
    <source>
        <dbReference type="ARBA" id="ARBA00023015"/>
    </source>
</evidence>
<evidence type="ECO:0000256" key="4">
    <source>
        <dbReference type="ARBA" id="ARBA00023242"/>
    </source>
</evidence>
<dbReference type="Proteomes" id="UP000317650">
    <property type="component" value="Chromosome 1"/>
</dbReference>
<comment type="caution">
    <text evidence="8">The sequence shown here is derived from an EMBL/GenBank/DDBJ whole genome shotgun (WGS) entry which is preliminary data.</text>
</comment>
<keyword evidence="3" id="KW-0804">Transcription</keyword>
<dbReference type="InterPro" id="IPR009057">
    <property type="entry name" value="Homeodomain-like_sf"/>
</dbReference>
<evidence type="ECO:0000313" key="9">
    <source>
        <dbReference type="Proteomes" id="UP000317650"/>
    </source>
</evidence>
<dbReference type="SMART" id="SM00448">
    <property type="entry name" value="REC"/>
    <property type="match status" value="1"/>
</dbReference>
<dbReference type="GO" id="GO:0009736">
    <property type="term" value="P:cytokinin-activated signaling pathway"/>
    <property type="evidence" value="ECO:0007669"/>
    <property type="project" value="InterPro"/>
</dbReference>
<sequence>MSVGSSYASSKLESDSVPDKFPVGMKILLVDDDPVCLTVVQRMLLNCQYDVTTCSEATRALSLLRENKGAFDLIISDVHMPDMDGFRLLELVGLEMDLPVIMMSGDTRFNVVMKGVSHGACDFLTKPVRMEELQNIWQHVVRRKWLDSKEIERSGSVEEADRGRQVTDDSEYASTVNDGIDCSWKYQRKKRDAKEEDDNELDNIDPSSSKKPRHVWCGQLSSISKAVPKRILELMNVPGLTRENVASHLQKFRLYLKRLSGVAQHHTGLNSSLYGASSNSKVGQLGRFDFQALAVSGQISPETLAALQDELLGHPPCNLAMPTIDQQVLQQASVQRNNSVTFERGIAFGQPLLKGQAVSSFPVWPANDLGALGSASNLGGLNTSQNSNMLMTMLQQPQPQTVPSESNHAINVQRSCLVAPAKSSNKFQVQGNPMHINQDSTIISSQSSANFQPGNAVVPVIQDSAVVTSHSSTSLKTGSNLFVTNHRSTILPSQSLTGISLGNDSGLLNQGSIIVPSQPLNSSQAGSNSILSSQNSMVVPSHLSGSLRTDKNIIPITHNSSLNNSSSLVNYNRRPTQSNAMPSSMKQVLDNLAAVDSFSVPVSMNSQVLSSTGSSTSWQLHSPDISISHPNGTHSLVPSSCNIEATDRLLVKLPDKGLGKNLGFVGKGTCLPSRFAVDDIESPTNDLTNSSAYTGDDGYLQNQDIFGISGTLQTGHCATTSKVWLDDLLIMAAYQLALHKISNCSFFKFSVDCHVGAEEIFMGFFFTIPQDTKLSVWSPAT</sequence>
<dbReference type="InterPro" id="IPR006447">
    <property type="entry name" value="Myb_dom_plants"/>
</dbReference>
<dbReference type="InterPro" id="IPR045279">
    <property type="entry name" value="ARR-like"/>
</dbReference>
<dbReference type="PROSITE" id="PS50110">
    <property type="entry name" value="RESPONSE_REGULATORY"/>
    <property type="match status" value="1"/>
</dbReference>
<dbReference type="GO" id="GO:0000160">
    <property type="term" value="P:phosphorelay signal transduction system"/>
    <property type="evidence" value="ECO:0007669"/>
    <property type="project" value="UniProtKB-KW"/>
</dbReference>
<keyword evidence="1" id="KW-0902">Two-component regulatory system</keyword>
<reference evidence="8 9" key="1">
    <citation type="journal article" date="2019" name="Nat. Plants">
        <title>Genome sequencing of Musa balbisiana reveals subgenome evolution and function divergence in polyploid bananas.</title>
        <authorList>
            <person name="Yao X."/>
        </authorList>
    </citation>
    <scope>NUCLEOTIDE SEQUENCE [LARGE SCALE GENOMIC DNA]</scope>
    <source>
        <strain evidence="9">cv. DH-PKW</strain>
        <tissue evidence="8">Leaves</tissue>
    </source>
</reference>
<keyword evidence="4" id="KW-0539">Nucleus</keyword>
<dbReference type="CDD" id="cd17584">
    <property type="entry name" value="REC_typeB_ARR-like"/>
    <property type="match status" value="1"/>
</dbReference>
<accession>A0A4S8JQH8</accession>
<evidence type="ECO:0000256" key="1">
    <source>
        <dbReference type="ARBA" id="ARBA00023012"/>
    </source>
</evidence>
<dbReference type="PANTHER" id="PTHR43874">
    <property type="entry name" value="TWO-COMPONENT RESPONSE REGULATOR"/>
    <property type="match status" value="1"/>
</dbReference>
<keyword evidence="2" id="KW-0805">Transcription regulation</keyword>
<feature type="region of interest" description="Disordered" evidence="6">
    <location>
        <begin position="191"/>
        <end position="214"/>
    </location>
</feature>
<dbReference type="GO" id="GO:0003677">
    <property type="term" value="F:DNA binding"/>
    <property type="evidence" value="ECO:0007669"/>
    <property type="project" value="InterPro"/>
</dbReference>
<feature type="domain" description="Response regulatory" evidence="7">
    <location>
        <begin position="26"/>
        <end position="141"/>
    </location>
</feature>
<dbReference type="SUPFAM" id="SSF46689">
    <property type="entry name" value="Homeodomain-like"/>
    <property type="match status" value="1"/>
</dbReference>
<name>A0A4S8JQH8_MUSBA</name>
<gene>
    <name evidence="8" type="ORF">C4D60_Mb01t25200</name>
</gene>
<dbReference type="InterPro" id="IPR001789">
    <property type="entry name" value="Sig_transdc_resp-reg_receiver"/>
</dbReference>
<dbReference type="EMBL" id="PYDT01000004">
    <property type="protein sequence ID" value="THU64319.1"/>
    <property type="molecule type" value="Genomic_DNA"/>
</dbReference>
<proteinExistence type="predicted"/>
<evidence type="ECO:0000256" key="5">
    <source>
        <dbReference type="PROSITE-ProRule" id="PRU00169"/>
    </source>
</evidence>
<dbReference type="AlphaFoldDB" id="A0A4S8JQH8"/>